<reference evidence="2 3" key="1">
    <citation type="journal article" date="2013" name="Genome Announc.">
        <title>Draft genome sequences for three mercury-methylating, sulfate-reducing bacteria.</title>
        <authorList>
            <person name="Brown S.D."/>
            <person name="Hurt R.A.Jr."/>
            <person name="Gilmour C.C."/>
            <person name="Elias D.A."/>
        </authorList>
    </citation>
    <scope>NUCLEOTIDE SEQUENCE [LARGE SCALE GENOMIC DNA]</scope>
    <source>
        <strain evidence="2 3">DSM 2059</strain>
    </source>
</reference>
<keyword evidence="3" id="KW-1185">Reference proteome</keyword>
<dbReference type="GO" id="GO:0016020">
    <property type="term" value="C:membrane"/>
    <property type="evidence" value="ECO:0007669"/>
    <property type="project" value="TreeGrafter"/>
</dbReference>
<dbReference type="AlphaFoldDB" id="S7U4G2"/>
<dbReference type="InterPro" id="IPR001736">
    <property type="entry name" value="PLipase_D/transphosphatidylase"/>
</dbReference>
<accession>S7U4G2</accession>
<evidence type="ECO:0000313" key="3">
    <source>
        <dbReference type="Proteomes" id="UP000014977"/>
    </source>
</evidence>
<dbReference type="Gene3D" id="3.30.870.10">
    <property type="entry name" value="Endonuclease Chain A"/>
    <property type="match status" value="1"/>
</dbReference>
<dbReference type="PROSITE" id="PS50035">
    <property type="entry name" value="PLD"/>
    <property type="match status" value="1"/>
</dbReference>
<name>S7U4G2_DESML</name>
<dbReference type="InterPro" id="IPR025202">
    <property type="entry name" value="PLD-like_dom"/>
</dbReference>
<dbReference type="GO" id="GO:0032049">
    <property type="term" value="P:cardiolipin biosynthetic process"/>
    <property type="evidence" value="ECO:0007669"/>
    <property type="project" value="UniProtKB-ARBA"/>
</dbReference>
<evidence type="ECO:0000259" key="1">
    <source>
        <dbReference type="PROSITE" id="PS50035"/>
    </source>
</evidence>
<evidence type="ECO:0000313" key="2">
    <source>
        <dbReference type="EMBL" id="EPR43875.1"/>
    </source>
</evidence>
<proteinExistence type="predicted"/>
<dbReference type="EMBL" id="ATHJ01000041">
    <property type="protein sequence ID" value="EPR43875.1"/>
    <property type="molecule type" value="Genomic_DNA"/>
</dbReference>
<dbReference type="CDD" id="cd09110">
    <property type="entry name" value="PLDc_CLS_1"/>
    <property type="match status" value="1"/>
</dbReference>
<dbReference type="Proteomes" id="UP000014977">
    <property type="component" value="Unassembled WGS sequence"/>
</dbReference>
<dbReference type="PANTHER" id="PTHR21248:SF22">
    <property type="entry name" value="PHOSPHOLIPASE D"/>
    <property type="match status" value="1"/>
</dbReference>
<dbReference type="Pfam" id="PF13091">
    <property type="entry name" value="PLDc_2"/>
    <property type="match status" value="1"/>
</dbReference>
<protein>
    <submittedName>
        <fullName evidence="2">Phospholipase D-like domain containing protein</fullName>
    </submittedName>
</protein>
<dbReference type="PANTHER" id="PTHR21248">
    <property type="entry name" value="CARDIOLIPIN SYNTHASE"/>
    <property type="match status" value="1"/>
</dbReference>
<feature type="domain" description="PLD phosphodiesterase" evidence="1">
    <location>
        <begin position="161"/>
        <end position="188"/>
    </location>
</feature>
<dbReference type="GO" id="GO:0008808">
    <property type="term" value="F:cardiolipin synthase activity"/>
    <property type="evidence" value="ECO:0007669"/>
    <property type="project" value="TreeGrafter"/>
</dbReference>
<comment type="caution">
    <text evidence="2">The sequence shown here is derived from an EMBL/GenBank/DDBJ whole genome shotgun (WGS) entry which is preliminary data.</text>
</comment>
<gene>
    <name evidence="2" type="ORF">dsmv_3834</name>
</gene>
<sequence length="246" mass="27489">MAAFRSIRLWYWCISLLVLLAPGCDPSGREKVIEHPIPRLYGAGDSQFSRTMGTLLGTGILDGNRVEAFLNGDEIFPAMLQAIRSAKTTITFETFIYWSGSIGSEFTNALAERARVGVKVHVLLDWVGSDKMDASQLVLMEQAGVQVWKYREPHWYQLGRLNNRTHRKLLVVDGQTGFTGGVGIADQWTGHAQDPEHWRDSHYRVQGPVVAQMQAVFMDNWIKVSGDVLLGFDFCKDRKSGSAGMP</sequence>
<feature type="non-terminal residue" evidence="2">
    <location>
        <position position="246"/>
    </location>
</feature>
<organism evidence="2 3">
    <name type="scientific">Desulfococcus multivorans DSM 2059</name>
    <dbReference type="NCBI Taxonomy" id="1121405"/>
    <lineage>
        <taxon>Bacteria</taxon>
        <taxon>Pseudomonadati</taxon>
        <taxon>Thermodesulfobacteriota</taxon>
        <taxon>Desulfobacteria</taxon>
        <taxon>Desulfobacterales</taxon>
        <taxon>Desulfococcaceae</taxon>
        <taxon>Desulfococcus</taxon>
    </lineage>
</organism>
<dbReference type="SUPFAM" id="SSF56024">
    <property type="entry name" value="Phospholipase D/nuclease"/>
    <property type="match status" value="1"/>
</dbReference>
<dbReference type="eggNOG" id="COG1502">
    <property type="taxonomic scope" value="Bacteria"/>
</dbReference>